<dbReference type="AlphaFoldDB" id="A0A371DQ62"/>
<protein>
    <recommendedName>
        <fullName evidence="4">Fungal pheromone STE3G-protein-coupled receptor</fullName>
    </recommendedName>
</protein>
<keyword evidence="1" id="KW-0472">Membrane</keyword>
<dbReference type="Proteomes" id="UP000256964">
    <property type="component" value="Unassembled WGS sequence"/>
</dbReference>
<reference evidence="2 3" key="1">
    <citation type="journal article" date="2018" name="Biotechnol. Biofuels">
        <title>Integrative visual omics of the white-rot fungus Polyporus brumalis exposes the biotechnological potential of its oxidative enzymes for delignifying raw plant biomass.</title>
        <authorList>
            <person name="Miyauchi S."/>
            <person name="Rancon A."/>
            <person name="Drula E."/>
            <person name="Hage H."/>
            <person name="Chaduli D."/>
            <person name="Favel A."/>
            <person name="Grisel S."/>
            <person name="Henrissat B."/>
            <person name="Herpoel-Gimbert I."/>
            <person name="Ruiz-Duenas F.J."/>
            <person name="Chevret D."/>
            <person name="Hainaut M."/>
            <person name="Lin J."/>
            <person name="Wang M."/>
            <person name="Pangilinan J."/>
            <person name="Lipzen A."/>
            <person name="Lesage-Meessen L."/>
            <person name="Navarro D."/>
            <person name="Riley R."/>
            <person name="Grigoriev I.V."/>
            <person name="Zhou S."/>
            <person name="Raouche S."/>
            <person name="Rosso M.N."/>
        </authorList>
    </citation>
    <scope>NUCLEOTIDE SEQUENCE [LARGE SCALE GENOMIC DNA]</scope>
    <source>
        <strain evidence="2 3">BRFM 1820</strain>
    </source>
</reference>
<feature type="transmembrane region" description="Helical" evidence="1">
    <location>
        <begin position="247"/>
        <end position="268"/>
    </location>
</feature>
<name>A0A371DQ62_9APHY</name>
<accession>A0A371DQ62</accession>
<feature type="transmembrane region" description="Helical" evidence="1">
    <location>
        <begin position="288"/>
        <end position="315"/>
    </location>
</feature>
<keyword evidence="3" id="KW-1185">Reference proteome</keyword>
<dbReference type="EMBL" id="KZ857384">
    <property type="protein sequence ID" value="RDX54638.1"/>
    <property type="molecule type" value="Genomic_DNA"/>
</dbReference>
<feature type="transmembrane region" description="Helical" evidence="1">
    <location>
        <begin position="209"/>
        <end position="227"/>
    </location>
</feature>
<organism evidence="2 3">
    <name type="scientific">Lentinus brumalis</name>
    <dbReference type="NCBI Taxonomy" id="2498619"/>
    <lineage>
        <taxon>Eukaryota</taxon>
        <taxon>Fungi</taxon>
        <taxon>Dikarya</taxon>
        <taxon>Basidiomycota</taxon>
        <taxon>Agaricomycotina</taxon>
        <taxon>Agaricomycetes</taxon>
        <taxon>Polyporales</taxon>
        <taxon>Polyporaceae</taxon>
        <taxon>Lentinus</taxon>
    </lineage>
</organism>
<gene>
    <name evidence="2" type="ORF">OH76DRAFT_984630</name>
</gene>
<evidence type="ECO:0000256" key="1">
    <source>
        <dbReference type="SAM" id="Phobius"/>
    </source>
</evidence>
<proteinExistence type="predicted"/>
<feature type="transmembrane region" description="Helical" evidence="1">
    <location>
        <begin position="105"/>
        <end position="125"/>
    </location>
</feature>
<evidence type="ECO:0008006" key="4">
    <source>
        <dbReference type="Google" id="ProtNLM"/>
    </source>
</evidence>
<dbReference type="OrthoDB" id="3341077at2759"/>
<keyword evidence="1" id="KW-0812">Transmembrane</keyword>
<evidence type="ECO:0000313" key="2">
    <source>
        <dbReference type="EMBL" id="RDX54638.1"/>
    </source>
</evidence>
<sequence>MGCTRERSQEPNAWGTRSDRRLEGAIGWTRRAEPDPARPCELRFHAPTPLPISHSPSTHLPWSPPRPPCFSHSPRPRLGTSALLMLESVLSSGAYAIIVSDAVEIVLFGVYTIFFAFALIILTVYKKPLPVDVGMCLTTCVLYLLCMAHCSAVTTDRHTTFTSGWPIPSGREMSGLLRVVDILYKTCAFFSQLIMIHRCWAVWDCRPTIVFLPLMMAIAGFVCAVLGPARLSTSDFVSPFVAPRIQALDVSFCVLSLLVFALVTYLIILRLWRVSAPVRNVKSMESLIWSLVGACIEAGALLVLAQLSVAILLVLDHPAIIIAESIATQVYVRAHPIPL</sequence>
<evidence type="ECO:0000313" key="3">
    <source>
        <dbReference type="Proteomes" id="UP000256964"/>
    </source>
</evidence>
<keyword evidence="1" id="KW-1133">Transmembrane helix</keyword>